<protein>
    <recommendedName>
        <fullName evidence="7">DNA 3'-5' helicase</fullName>
        <ecNumber evidence="7">5.6.2.4</ecNumber>
    </recommendedName>
</protein>
<keyword evidence="1 9" id="KW-0547">Nucleotide-binding</keyword>
<dbReference type="PANTHER" id="PTHR11070:SF2">
    <property type="entry name" value="ATP-DEPENDENT DNA HELICASE SRS2"/>
    <property type="match status" value="1"/>
</dbReference>
<dbReference type="Pfam" id="PF00580">
    <property type="entry name" value="UvrD-helicase"/>
    <property type="match status" value="1"/>
</dbReference>
<dbReference type="CDD" id="cd17932">
    <property type="entry name" value="DEXQc_UvrD"/>
    <property type="match status" value="1"/>
</dbReference>
<accession>A0ABY4H727</accession>
<name>A0ABY4H727_9BACI</name>
<dbReference type="EMBL" id="CP095075">
    <property type="protein sequence ID" value="UOR10287.1"/>
    <property type="molecule type" value="Genomic_DNA"/>
</dbReference>
<dbReference type="PROSITE" id="PS51217">
    <property type="entry name" value="UVRD_HELICASE_CTER"/>
    <property type="match status" value="1"/>
</dbReference>
<dbReference type="SUPFAM" id="SSF52540">
    <property type="entry name" value="P-loop containing nucleoside triphosphate hydrolases"/>
    <property type="match status" value="1"/>
</dbReference>
<evidence type="ECO:0000259" key="10">
    <source>
        <dbReference type="PROSITE" id="PS51198"/>
    </source>
</evidence>
<dbReference type="InterPro" id="IPR014017">
    <property type="entry name" value="DNA_helicase_UvrD-like_C"/>
</dbReference>
<keyword evidence="4 9" id="KW-0067">ATP-binding</keyword>
<feature type="binding site" evidence="9">
    <location>
        <begin position="35"/>
        <end position="42"/>
    </location>
    <ligand>
        <name>ATP</name>
        <dbReference type="ChEBI" id="CHEBI:30616"/>
    </ligand>
</feature>
<proteinExistence type="predicted"/>
<feature type="domain" description="UvrD-like helicase ATP-binding" evidence="10">
    <location>
        <begin position="14"/>
        <end position="295"/>
    </location>
</feature>
<evidence type="ECO:0000256" key="8">
    <source>
        <dbReference type="ARBA" id="ARBA00048988"/>
    </source>
</evidence>
<comment type="catalytic activity">
    <reaction evidence="8">
        <text>ATP + H2O = ADP + phosphate + H(+)</text>
        <dbReference type="Rhea" id="RHEA:13065"/>
        <dbReference type="ChEBI" id="CHEBI:15377"/>
        <dbReference type="ChEBI" id="CHEBI:15378"/>
        <dbReference type="ChEBI" id="CHEBI:30616"/>
        <dbReference type="ChEBI" id="CHEBI:43474"/>
        <dbReference type="ChEBI" id="CHEBI:456216"/>
        <dbReference type="EC" id="5.6.2.4"/>
    </reaction>
</comment>
<dbReference type="InterPro" id="IPR014016">
    <property type="entry name" value="UvrD-like_ATP-bd"/>
</dbReference>
<dbReference type="InterPro" id="IPR027417">
    <property type="entry name" value="P-loop_NTPase"/>
</dbReference>
<evidence type="ECO:0000256" key="5">
    <source>
        <dbReference type="ARBA" id="ARBA00023235"/>
    </source>
</evidence>
<gene>
    <name evidence="12" type="ORF">MUO15_11210</name>
</gene>
<dbReference type="RefSeq" id="WP_245029342.1">
    <property type="nucleotide sequence ID" value="NZ_CP095075.1"/>
</dbReference>
<dbReference type="PANTHER" id="PTHR11070">
    <property type="entry name" value="UVRD / RECB / PCRA DNA HELICASE FAMILY MEMBER"/>
    <property type="match status" value="1"/>
</dbReference>
<dbReference type="Pfam" id="PF13361">
    <property type="entry name" value="UvrD_C"/>
    <property type="match status" value="2"/>
</dbReference>
<reference evidence="12" key="1">
    <citation type="submission" date="2022-04" db="EMBL/GenBank/DDBJ databases">
        <title>Halobacillus sp. isolated from saltern.</title>
        <authorList>
            <person name="Won M."/>
            <person name="Lee C.-M."/>
            <person name="Woen H.-Y."/>
            <person name="Kwon S.-W."/>
        </authorList>
    </citation>
    <scope>NUCLEOTIDE SEQUENCE</scope>
    <source>
        <strain evidence="12">SSHM10-5</strain>
    </source>
</reference>
<evidence type="ECO:0000259" key="11">
    <source>
        <dbReference type="PROSITE" id="PS51217"/>
    </source>
</evidence>
<evidence type="ECO:0000256" key="4">
    <source>
        <dbReference type="ARBA" id="ARBA00022840"/>
    </source>
</evidence>
<dbReference type="InterPro" id="IPR000212">
    <property type="entry name" value="DNA_helicase_UvrD/REP"/>
</dbReference>
<evidence type="ECO:0000313" key="12">
    <source>
        <dbReference type="EMBL" id="UOR10287.1"/>
    </source>
</evidence>
<dbReference type="Gene3D" id="3.40.50.300">
    <property type="entry name" value="P-loop containing nucleotide triphosphate hydrolases"/>
    <property type="match status" value="3"/>
</dbReference>
<organism evidence="12 13">
    <name type="scientific">Halobacillus amylolyticus</name>
    <dbReference type="NCBI Taxonomy" id="2932259"/>
    <lineage>
        <taxon>Bacteria</taxon>
        <taxon>Bacillati</taxon>
        <taxon>Bacillota</taxon>
        <taxon>Bacilli</taxon>
        <taxon>Bacillales</taxon>
        <taxon>Bacillaceae</taxon>
        <taxon>Halobacillus</taxon>
    </lineage>
</organism>
<comment type="catalytic activity">
    <reaction evidence="6">
        <text>Couples ATP hydrolysis with the unwinding of duplex DNA by translocating in the 3'-5' direction.</text>
        <dbReference type="EC" id="5.6.2.4"/>
    </reaction>
</comment>
<keyword evidence="13" id="KW-1185">Reference proteome</keyword>
<dbReference type="PROSITE" id="PS51198">
    <property type="entry name" value="UVRD_HELICASE_ATP_BIND"/>
    <property type="match status" value="1"/>
</dbReference>
<sequence>MVYINKEEWQPKQGIVLEEQAYEIVKCEENSRVLAGPGAGKTELLGQRASYLLETNTCRNPKKILAISFKKDSATNLQERVKQRCGIELASRFESKTFESFAKNLVDRFGNGLPNYLKPSADYIIKFINPRDVRELFDCMGNPENYPWERISYRDFAMNHASESLPLLKQDVNSLESYYKYRIWSYLIKEQTKSELTFPMISRLAEYLMRSNPKLVFALQETYSHVFLDEFQDTTSLQYDLFKTCFKGSNVKVTAVGDIKQRIMGWAGAMPEAFSYFGKDFHSENYELILNHRSTKKLIDIQSSIVEDILGVNPETEYPTYKAETKNSDCKVFIYENEIDEAESVANLIDYKLESENLQPRDICILVRMLPDRYSETVISELNSKNIHSRIENKWQDLLAENCMPLILNCLRLAIHERDPDSWSDLLSFLKYVNGAYDSEEYKLEISAHQFLQKLKESILSEIQTRDLIWEIINFVGIDHLKDNFPEYFQGDYLERVINETSSFLDLSLNRQGGKWKEALDDFLGLNSIPIMSIHKSKGLEFECVIFLGLEDDAFRNYTENKTEEDYTFFVALSRAKKDFYITFNSGRFGGQQRINISPIYQMIDNAGVDIVKGT</sequence>
<evidence type="ECO:0000313" key="13">
    <source>
        <dbReference type="Proteomes" id="UP000830326"/>
    </source>
</evidence>
<dbReference type="GO" id="GO:0004386">
    <property type="term" value="F:helicase activity"/>
    <property type="evidence" value="ECO:0007669"/>
    <property type="project" value="UniProtKB-KW"/>
</dbReference>
<evidence type="ECO:0000256" key="2">
    <source>
        <dbReference type="ARBA" id="ARBA00022801"/>
    </source>
</evidence>
<dbReference type="Proteomes" id="UP000830326">
    <property type="component" value="Chromosome"/>
</dbReference>
<evidence type="ECO:0000256" key="9">
    <source>
        <dbReference type="PROSITE-ProRule" id="PRU00560"/>
    </source>
</evidence>
<feature type="domain" description="UvrD-like helicase C-terminal" evidence="11">
    <location>
        <begin position="296"/>
        <end position="539"/>
    </location>
</feature>
<keyword evidence="2 9" id="KW-0378">Hydrolase</keyword>
<keyword evidence="3 9" id="KW-0347">Helicase</keyword>
<evidence type="ECO:0000256" key="1">
    <source>
        <dbReference type="ARBA" id="ARBA00022741"/>
    </source>
</evidence>
<dbReference type="EC" id="5.6.2.4" evidence="7"/>
<keyword evidence="5" id="KW-0413">Isomerase</keyword>
<evidence type="ECO:0000256" key="6">
    <source>
        <dbReference type="ARBA" id="ARBA00034617"/>
    </source>
</evidence>
<evidence type="ECO:0000256" key="7">
    <source>
        <dbReference type="ARBA" id="ARBA00034808"/>
    </source>
</evidence>
<evidence type="ECO:0000256" key="3">
    <source>
        <dbReference type="ARBA" id="ARBA00022806"/>
    </source>
</evidence>